<dbReference type="AlphaFoldDB" id="A0A198FCH4"/>
<feature type="chain" id="PRO_5008278767" description="Lipoprotein" evidence="1">
    <location>
        <begin position="22"/>
        <end position="103"/>
    </location>
</feature>
<organism evidence="2 3">
    <name type="scientific">Proteus myxofaciens ATCC 19692</name>
    <dbReference type="NCBI Taxonomy" id="1354337"/>
    <lineage>
        <taxon>Bacteria</taxon>
        <taxon>Pseudomonadati</taxon>
        <taxon>Pseudomonadota</taxon>
        <taxon>Gammaproteobacteria</taxon>
        <taxon>Enterobacterales</taxon>
        <taxon>Morganellaceae</taxon>
        <taxon>Proteus</taxon>
    </lineage>
</organism>
<feature type="signal peptide" evidence="1">
    <location>
        <begin position="1"/>
        <end position="21"/>
    </location>
</feature>
<evidence type="ECO:0000313" key="2">
    <source>
        <dbReference type="EMBL" id="OAT22598.1"/>
    </source>
</evidence>
<evidence type="ECO:0008006" key="4">
    <source>
        <dbReference type="Google" id="ProtNLM"/>
    </source>
</evidence>
<gene>
    <name evidence="2" type="ORF">M983_2912</name>
</gene>
<dbReference type="OrthoDB" id="6458927at2"/>
<keyword evidence="3" id="KW-1185">Reference proteome</keyword>
<dbReference type="PROSITE" id="PS51257">
    <property type="entry name" value="PROKAR_LIPOPROTEIN"/>
    <property type="match status" value="1"/>
</dbReference>
<keyword evidence="1" id="KW-0732">Signal</keyword>
<evidence type="ECO:0000313" key="3">
    <source>
        <dbReference type="Proteomes" id="UP000094023"/>
    </source>
</evidence>
<accession>A0A198FCH4</accession>
<comment type="caution">
    <text evidence="2">The sequence shown here is derived from an EMBL/GenBank/DDBJ whole genome shotgun (WGS) entry which is preliminary data.</text>
</comment>
<name>A0A198FCH4_9GAMM</name>
<proteinExistence type="predicted"/>
<sequence>MKKINSAIAFIALLLSISSCAKENNIIGSGSITFVGAIVDGGCSTQLDKNNFKTSCWNGEEMKETSYQLSPSKKINTHLNNNKGTMDIKWINDKLAIVSIVYN</sequence>
<dbReference type="RefSeq" id="WP_066752580.1">
    <property type="nucleotide sequence ID" value="NZ_LXEN01000149.1"/>
</dbReference>
<dbReference type="Proteomes" id="UP000094023">
    <property type="component" value="Unassembled WGS sequence"/>
</dbReference>
<evidence type="ECO:0000256" key="1">
    <source>
        <dbReference type="SAM" id="SignalP"/>
    </source>
</evidence>
<reference evidence="2 3" key="1">
    <citation type="submission" date="2016-04" db="EMBL/GenBank/DDBJ databases">
        <title>ATOL: Assembling a taxonomically balanced genome-scale reconstruction of the evolutionary history of the Enterobacteriaceae.</title>
        <authorList>
            <person name="Plunkett G.III."/>
            <person name="Neeno-Eckwall E.C."/>
            <person name="Glasner J.D."/>
            <person name="Perna N.T."/>
        </authorList>
    </citation>
    <scope>NUCLEOTIDE SEQUENCE [LARGE SCALE GENOMIC DNA]</scope>
    <source>
        <strain evidence="2 3">ATCC 19692</strain>
    </source>
</reference>
<protein>
    <recommendedName>
        <fullName evidence="4">Lipoprotein</fullName>
    </recommendedName>
</protein>
<dbReference type="EMBL" id="LXEN01000149">
    <property type="protein sequence ID" value="OAT22598.1"/>
    <property type="molecule type" value="Genomic_DNA"/>
</dbReference>